<feature type="region of interest" description="Disordered" evidence="5">
    <location>
        <begin position="977"/>
        <end position="1023"/>
    </location>
</feature>
<gene>
    <name evidence="7" type="ORF">Scep_030830</name>
</gene>
<feature type="region of interest" description="Disordered" evidence="5">
    <location>
        <begin position="24"/>
        <end position="96"/>
    </location>
</feature>
<dbReference type="PANTHER" id="PTHR36884:SF4">
    <property type="entry name" value="FIP1[III]-LIKE PROTEIN"/>
    <property type="match status" value="1"/>
</dbReference>
<proteinExistence type="inferred from homology"/>
<feature type="compositionally biased region" description="Basic and acidic residues" evidence="5">
    <location>
        <begin position="1013"/>
        <end position="1023"/>
    </location>
</feature>
<keyword evidence="3" id="KW-0507">mRNA processing</keyword>
<feature type="region of interest" description="Disordered" evidence="5">
    <location>
        <begin position="438"/>
        <end position="459"/>
    </location>
</feature>
<feature type="region of interest" description="Disordered" evidence="5">
    <location>
        <begin position="1142"/>
        <end position="1240"/>
    </location>
</feature>
<dbReference type="GO" id="GO:0005634">
    <property type="term" value="C:nucleus"/>
    <property type="evidence" value="ECO:0007669"/>
    <property type="project" value="UniProtKB-SubCell"/>
</dbReference>
<feature type="compositionally biased region" description="Basic and acidic residues" evidence="5">
    <location>
        <begin position="1191"/>
        <end position="1214"/>
    </location>
</feature>
<dbReference type="Proteomes" id="UP001419268">
    <property type="component" value="Unassembled WGS sequence"/>
</dbReference>
<comment type="caution">
    <text evidence="7">The sequence shown here is derived from an EMBL/GenBank/DDBJ whole genome shotgun (WGS) entry which is preliminary data.</text>
</comment>
<sequence>MADMDDDFGELYADVEAQVSAAIGAVPSLKQVDEESKSRSRGGGRIEAIGSDGSDFSSMEARDCEDDGGADEARNEGSGCEKGLILGDGSDGDDDDDLNIVLNEEDCAAASRILCREEGVGSDGEEDLVIVTEGGDWSKERKLAEQQQILSNGLEQSSGLGTDAGIGMKAGYQSQYSQYKYARHHGAAYRGNNKIIGSGPAASSFLVRGDWDASGSNQQLRSSLRPVTSSETTAFRMAGQSGCEFFLPRNRTIFDVNIESIGRKSWRLPGVDISDFFNFGLDEESWKQYCNCLEQYRQQGFAVNKSRSYQVFGAEYGEELAAEQIALTQLGGTAPLVEDADNRRLEFPKGRAIQVEDGLGERQPSMNLRRSRVRDSDAVIQISVQESSEMSKEDPGLRNDSENGCSPMDLDQNTLPARFDDELGRKFDVSSVNAGLCPMSSSEDASSADSLSPDNEGDQQISDVLFNNERMKKHACEESFKTIDMVTDKKEETDKGLSRSDIYKLESESSLGDQIEYASNPSYSDSRSVSYKAEVDSDKETICNPVNRTSSDSVNGLRESSTPNSYHSKGIENFGIKTEPGDRKMDFVNLNHDEEKNHYPKLRLRSVAEVKIRANDDETNSLSDGKDFYDGSPVTQRDVKHRSSNFEFYDKDKNSYHRETERSGDLQSGRSTKRHARNAYDDFCHENHPLRVEMDTYSRRSPRHEREYSVEDRFRRDIIVNQSKYGSYRERHSYEELRAHSHVKSSQFTPESYVNFSQPRRKDGDLFERKYYDFAFDHRHREQFVKIDHQRTDSYGEREREYLREKWNRRGRPCGWEMEGANRSERYWDSPHPDLLNDKCRSVIHDGEYRGRYNFEAWPDNSYRESSLSNARGWQDSLSLKKDANCSRRIDQRWRKIHSPKQRNNNFSDCGPRDGPIADYMDDEWRYFGQSMTFDWPSDKFNSRSRGRVAAEKAFFPYGSSNCKSIDVKHGRSNVSAHFNAEQSKQDSKRLMREESKHSQVSDQNNSNFGMLERNEPADKRCRDSREHHLFDWKGKSSRRFSKAGNARCDVRNEKMDSSVGKDPRTFRHSNELYSGSVIPSCSSSGKRNSLHNIRSKVERVAGEFDQEHFGDRKNRMSFDVSCAQNEASVLEEGQLVIETERETRHHPETNLFSVKPSQAGSANTEKPNSDNASENKIGGVDSNRILETLAKMEKRRERFKVPMAPKKEPDKNLTLEADPVETTETMQQRPTRKRRWGGS</sequence>
<comment type="subcellular location">
    <subcellularLocation>
        <location evidence="1">Nucleus</location>
    </subcellularLocation>
</comment>
<feature type="compositionally biased region" description="Basic residues" evidence="5">
    <location>
        <begin position="1231"/>
        <end position="1240"/>
    </location>
</feature>
<feature type="compositionally biased region" description="Basic and acidic residues" evidence="5">
    <location>
        <begin position="984"/>
        <end position="1000"/>
    </location>
</feature>
<dbReference type="InterPro" id="IPR044976">
    <property type="entry name" value="FIPS5/FIPS3-like"/>
</dbReference>
<feature type="compositionally biased region" description="Basic and acidic residues" evidence="5">
    <location>
        <begin position="389"/>
        <end position="401"/>
    </location>
</feature>
<keyword evidence="4" id="KW-0539">Nucleus</keyword>
<comment type="similarity">
    <text evidence="2">Belongs to the FIP1 family.</text>
</comment>
<dbReference type="InterPro" id="IPR007854">
    <property type="entry name" value="Fip1_dom"/>
</dbReference>
<feature type="compositionally biased region" description="Polar residues" evidence="5">
    <location>
        <begin position="1151"/>
        <end position="1175"/>
    </location>
</feature>
<name>A0AAP0HEP8_9MAGN</name>
<evidence type="ECO:0000313" key="8">
    <source>
        <dbReference type="Proteomes" id="UP001419268"/>
    </source>
</evidence>
<reference evidence="7 8" key="1">
    <citation type="submission" date="2024-01" db="EMBL/GenBank/DDBJ databases">
        <title>Genome assemblies of Stephania.</title>
        <authorList>
            <person name="Yang L."/>
        </authorList>
    </citation>
    <scope>NUCLEOTIDE SEQUENCE [LARGE SCALE GENOMIC DNA]</scope>
    <source>
        <strain evidence="7">JXDWG</strain>
        <tissue evidence="7">Leaf</tissue>
    </source>
</reference>
<evidence type="ECO:0000256" key="5">
    <source>
        <dbReference type="SAM" id="MobiDB-lite"/>
    </source>
</evidence>
<evidence type="ECO:0000256" key="4">
    <source>
        <dbReference type="ARBA" id="ARBA00023242"/>
    </source>
</evidence>
<evidence type="ECO:0000256" key="3">
    <source>
        <dbReference type="ARBA" id="ARBA00022664"/>
    </source>
</evidence>
<dbReference type="EMBL" id="JBBNAG010000013">
    <property type="protein sequence ID" value="KAK9084359.1"/>
    <property type="molecule type" value="Genomic_DNA"/>
</dbReference>
<keyword evidence="8" id="KW-1185">Reference proteome</keyword>
<feature type="region of interest" description="Disordered" evidence="5">
    <location>
        <begin position="542"/>
        <end position="578"/>
    </location>
</feature>
<evidence type="ECO:0000256" key="1">
    <source>
        <dbReference type="ARBA" id="ARBA00004123"/>
    </source>
</evidence>
<feature type="compositionally biased region" description="Low complexity" evidence="5">
    <location>
        <begin position="440"/>
        <end position="452"/>
    </location>
</feature>
<evidence type="ECO:0000256" key="2">
    <source>
        <dbReference type="ARBA" id="ARBA00007459"/>
    </source>
</evidence>
<organism evidence="7 8">
    <name type="scientific">Stephania cephalantha</name>
    <dbReference type="NCBI Taxonomy" id="152367"/>
    <lineage>
        <taxon>Eukaryota</taxon>
        <taxon>Viridiplantae</taxon>
        <taxon>Streptophyta</taxon>
        <taxon>Embryophyta</taxon>
        <taxon>Tracheophyta</taxon>
        <taxon>Spermatophyta</taxon>
        <taxon>Magnoliopsida</taxon>
        <taxon>Ranunculales</taxon>
        <taxon>Menispermaceae</taxon>
        <taxon>Menispermoideae</taxon>
        <taxon>Cissampelideae</taxon>
        <taxon>Stephania</taxon>
    </lineage>
</organism>
<protein>
    <recommendedName>
        <fullName evidence="6">Pre-mRNA polyadenylation factor Fip1 domain-containing protein</fullName>
    </recommendedName>
</protein>
<feature type="region of interest" description="Disordered" evidence="5">
    <location>
        <begin position="618"/>
        <end position="674"/>
    </location>
</feature>
<dbReference type="PANTHER" id="PTHR36884">
    <property type="entry name" value="FIP1[III]-LIKE PROTEIN"/>
    <property type="match status" value="1"/>
</dbReference>
<evidence type="ECO:0000259" key="6">
    <source>
        <dbReference type="Pfam" id="PF05182"/>
    </source>
</evidence>
<feature type="compositionally biased region" description="Basic and acidic residues" evidence="5">
    <location>
        <begin position="648"/>
        <end position="664"/>
    </location>
</feature>
<dbReference type="AlphaFoldDB" id="A0AAP0HEP8"/>
<accession>A0AAP0HEP8</accession>
<feature type="compositionally biased region" description="Polar residues" evidence="5">
    <location>
        <begin position="544"/>
        <end position="567"/>
    </location>
</feature>
<dbReference type="GO" id="GO:0006397">
    <property type="term" value="P:mRNA processing"/>
    <property type="evidence" value="ECO:0007669"/>
    <property type="project" value="UniProtKB-KW"/>
</dbReference>
<feature type="domain" description="Pre-mRNA polyadenylation factor Fip1" evidence="6">
    <location>
        <begin position="255"/>
        <end position="297"/>
    </location>
</feature>
<dbReference type="Pfam" id="PF05182">
    <property type="entry name" value="Fip1"/>
    <property type="match status" value="1"/>
</dbReference>
<evidence type="ECO:0000313" key="7">
    <source>
        <dbReference type="EMBL" id="KAK9084359.1"/>
    </source>
</evidence>
<feature type="region of interest" description="Disordered" evidence="5">
    <location>
        <begin position="383"/>
        <end position="415"/>
    </location>
</feature>